<dbReference type="Gene3D" id="3.40.1440.40">
    <property type="match status" value="1"/>
</dbReference>
<dbReference type="InterPro" id="IPR035901">
    <property type="entry name" value="GIY-YIG_endonuc_sf"/>
</dbReference>
<dbReference type="InterPro" id="IPR000305">
    <property type="entry name" value="GIY-YIG_endonuc"/>
</dbReference>
<organism evidence="2 3">
    <name type="scientific">Acetobacter cibinongensis</name>
    <dbReference type="NCBI Taxonomy" id="146475"/>
    <lineage>
        <taxon>Bacteria</taxon>
        <taxon>Pseudomonadati</taxon>
        <taxon>Pseudomonadota</taxon>
        <taxon>Alphaproteobacteria</taxon>
        <taxon>Acetobacterales</taxon>
        <taxon>Acetobacteraceae</taxon>
        <taxon>Acetobacter</taxon>
    </lineage>
</organism>
<proteinExistence type="predicted"/>
<sequence length="160" mass="17297">MNQALSSCLSGCVDLLLAGGFVHIGVWLPGEGGLMVFQGINPVPNKPGVYAYAVGQEVLYVGSAQGGLRRRIRHYESSKNLRTASRIREEVLRTLFSGPGVDVDVYVIMPGKGFMLNGVLPVDLVAGLEEGLIRAIKPKWNRRGSRREDESGEAPSQMTA</sequence>
<gene>
    <name evidence="2" type="ORF">HK14_15680</name>
</gene>
<feature type="domain" description="GIY-YIG" evidence="1">
    <location>
        <begin position="45"/>
        <end position="142"/>
    </location>
</feature>
<protein>
    <recommendedName>
        <fullName evidence="1">GIY-YIG domain-containing protein</fullName>
    </recommendedName>
</protein>
<dbReference type="RefSeq" id="WP_086652306.1">
    <property type="nucleotide sequence ID" value="NZ_JOMQ01000096.1"/>
</dbReference>
<dbReference type="CDD" id="cd10436">
    <property type="entry name" value="GIY-YIG_EndoII_Hpy188I_like"/>
    <property type="match status" value="1"/>
</dbReference>
<reference evidence="2 3" key="1">
    <citation type="submission" date="2014-06" db="EMBL/GenBank/DDBJ databases">
        <authorList>
            <person name="Ju J."/>
            <person name="Zhang J."/>
        </authorList>
    </citation>
    <scope>NUCLEOTIDE SEQUENCE [LARGE SCALE GENOMIC DNA]</scope>
    <source>
        <strain evidence="2 3">DsW_47</strain>
    </source>
</reference>
<name>A0A1Z5YR62_9PROT</name>
<dbReference type="PROSITE" id="PS50164">
    <property type="entry name" value="GIY_YIG"/>
    <property type="match status" value="1"/>
</dbReference>
<dbReference type="InterPro" id="IPR053748">
    <property type="entry name" value="Host_DNA_Degrad_Endo"/>
</dbReference>
<comment type="caution">
    <text evidence="2">The sequence shown here is derived from an EMBL/GenBank/DDBJ whole genome shotgun (WGS) entry which is preliminary data.</text>
</comment>
<dbReference type="SUPFAM" id="SSF82771">
    <property type="entry name" value="GIY-YIG endonuclease"/>
    <property type="match status" value="1"/>
</dbReference>
<dbReference type="EMBL" id="JOMQ01000096">
    <property type="protein sequence ID" value="OUI98247.1"/>
    <property type="molecule type" value="Genomic_DNA"/>
</dbReference>
<evidence type="ECO:0000313" key="3">
    <source>
        <dbReference type="Proteomes" id="UP000196086"/>
    </source>
</evidence>
<accession>A0A1Z5YR62</accession>
<dbReference type="OrthoDB" id="7274871at2"/>
<dbReference type="InterPro" id="IPR044556">
    <property type="entry name" value="EndoII-like_GIY-YIG"/>
</dbReference>
<dbReference type="Proteomes" id="UP000196086">
    <property type="component" value="Unassembled WGS sequence"/>
</dbReference>
<evidence type="ECO:0000313" key="2">
    <source>
        <dbReference type="EMBL" id="OUI98247.1"/>
    </source>
</evidence>
<dbReference type="AlphaFoldDB" id="A0A1Z5YR62"/>
<evidence type="ECO:0000259" key="1">
    <source>
        <dbReference type="PROSITE" id="PS50164"/>
    </source>
</evidence>